<dbReference type="SUPFAM" id="SSF52540">
    <property type="entry name" value="P-loop containing nucleoside triphosphate hydrolases"/>
    <property type="match status" value="1"/>
</dbReference>
<protein>
    <recommendedName>
        <fullName evidence="3 4">Dephospho-CoA kinase</fullName>
        <ecNumber evidence="3 4">2.7.1.24</ecNumber>
    </recommendedName>
    <alternativeName>
        <fullName evidence="3">Dephosphocoenzyme A kinase</fullName>
    </alternativeName>
</protein>
<feature type="binding site" evidence="3">
    <location>
        <begin position="11"/>
        <end position="16"/>
    </location>
    <ligand>
        <name>ATP</name>
        <dbReference type="ChEBI" id="CHEBI:30616"/>
    </ligand>
</feature>
<name>A0ABY7JLT2_9FIRM</name>
<dbReference type="InterPro" id="IPR027417">
    <property type="entry name" value="P-loop_NTPase"/>
</dbReference>
<dbReference type="Pfam" id="PF01121">
    <property type="entry name" value="CoaE"/>
    <property type="match status" value="1"/>
</dbReference>
<keyword evidence="3 6" id="KW-0418">Kinase</keyword>
<comment type="subcellular location">
    <subcellularLocation>
        <location evidence="3">Cytoplasm</location>
    </subcellularLocation>
</comment>
<keyword evidence="1 3" id="KW-0547">Nucleotide-binding</keyword>
<evidence type="ECO:0000256" key="4">
    <source>
        <dbReference type="NCBIfam" id="TIGR00152"/>
    </source>
</evidence>
<dbReference type="EC" id="2.7.1.24" evidence="3 4"/>
<dbReference type="NCBIfam" id="TIGR00152">
    <property type="entry name" value="dephospho-CoA kinase"/>
    <property type="match status" value="1"/>
</dbReference>
<comment type="catalytic activity">
    <reaction evidence="3">
        <text>3'-dephospho-CoA + ATP = ADP + CoA + H(+)</text>
        <dbReference type="Rhea" id="RHEA:18245"/>
        <dbReference type="ChEBI" id="CHEBI:15378"/>
        <dbReference type="ChEBI" id="CHEBI:30616"/>
        <dbReference type="ChEBI" id="CHEBI:57287"/>
        <dbReference type="ChEBI" id="CHEBI:57328"/>
        <dbReference type="ChEBI" id="CHEBI:456216"/>
        <dbReference type="EC" id="2.7.1.24"/>
    </reaction>
</comment>
<dbReference type="Gene3D" id="3.40.50.300">
    <property type="entry name" value="P-loop containing nucleotide triphosphate hydrolases"/>
    <property type="match status" value="1"/>
</dbReference>
<feature type="coiled-coil region" evidence="5">
    <location>
        <begin position="173"/>
        <end position="200"/>
    </location>
</feature>
<dbReference type="PROSITE" id="PS51219">
    <property type="entry name" value="DPCK"/>
    <property type="match status" value="1"/>
</dbReference>
<dbReference type="EMBL" id="CP114052">
    <property type="protein sequence ID" value="WAW14321.1"/>
    <property type="molecule type" value="Genomic_DNA"/>
</dbReference>
<dbReference type="PANTHER" id="PTHR10695">
    <property type="entry name" value="DEPHOSPHO-COA KINASE-RELATED"/>
    <property type="match status" value="1"/>
</dbReference>
<evidence type="ECO:0000256" key="2">
    <source>
        <dbReference type="ARBA" id="ARBA00022840"/>
    </source>
</evidence>
<keyword evidence="2 3" id="KW-0067">ATP-binding</keyword>
<keyword evidence="3" id="KW-0963">Cytoplasm</keyword>
<accession>A0ABY7JLT2</accession>
<reference evidence="6" key="1">
    <citation type="submission" date="2022-12" db="EMBL/GenBank/DDBJ databases">
        <title>Peptostreptococcus.</title>
        <authorList>
            <person name="Lee S.H."/>
        </authorList>
    </citation>
    <scope>NUCLEOTIDE SEQUENCE</scope>
    <source>
        <strain evidence="6">CBA3647</strain>
    </source>
</reference>
<dbReference type="GO" id="GO:0004140">
    <property type="term" value="F:dephospho-CoA kinase activity"/>
    <property type="evidence" value="ECO:0007669"/>
    <property type="project" value="UniProtKB-EC"/>
</dbReference>
<evidence type="ECO:0000313" key="7">
    <source>
        <dbReference type="Proteomes" id="UP001164187"/>
    </source>
</evidence>
<sequence length="202" mass="23510">MLKVGLTGNIACGKSSISNILQLNDYYIIDADVISREIYEYDDVMERMRIYFPQAIIENQIDRKKLSDIVFGDNDKLLKLNRIVHDKINSVINMRINLYKKMYGEDIIVIIDAALLFESNFDKNMDKIVVVFCPEDEQLIRLMDREGITVPQALSRINSQMDQSEKVSRADYVIDNSGNLEDLEKQVNNLMQQMQTWNNNFK</sequence>
<organism evidence="6 7">
    <name type="scientific">Peptostreptococcus equinus</name>
    <dbReference type="NCBI Taxonomy" id="3003601"/>
    <lineage>
        <taxon>Bacteria</taxon>
        <taxon>Bacillati</taxon>
        <taxon>Bacillota</taxon>
        <taxon>Clostridia</taxon>
        <taxon>Peptostreptococcales</taxon>
        <taxon>Peptostreptococcaceae</taxon>
        <taxon>Peptostreptococcus</taxon>
    </lineage>
</organism>
<dbReference type="HAMAP" id="MF_00376">
    <property type="entry name" value="Dephospho_CoA_kinase"/>
    <property type="match status" value="1"/>
</dbReference>
<dbReference type="CDD" id="cd02022">
    <property type="entry name" value="DPCK"/>
    <property type="match status" value="1"/>
</dbReference>
<comment type="pathway">
    <text evidence="3">Cofactor biosynthesis; coenzyme A biosynthesis; CoA from (R)-pantothenate: step 5/5.</text>
</comment>
<dbReference type="Proteomes" id="UP001164187">
    <property type="component" value="Chromosome"/>
</dbReference>
<dbReference type="RefSeq" id="WP_269310989.1">
    <property type="nucleotide sequence ID" value="NZ_CP114052.1"/>
</dbReference>
<dbReference type="InterPro" id="IPR001977">
    <property type="entry name" value="Depp_CoAkinase"/>
</dbReference>
<gene>
    <name evidence="3 6" type="primary">coaE</name>
    <name evidence="6" type="ORF">O0R46_06820</name>
</gene>
<evidence type="ECO:0000313" key="6">
    <source>
        <dbReference type="EMBL" id="WAW14321.1"/>
    </source>
</evidence>
<comment type="function">
    <text evidence="3">Catalyzes the phosphorylation of the 3'-hydroxyl group of dephosphocoenzyme A to form coenzyme A.</text>
</comment>
<dbReference type="PANTHER" id="PTHR10695:SF46">
    <property type="entry name" value="BIFUNCTIONAL COENZYME A SYNTHASE-RELATED"/>
    <property type="match status" value="1"/>
</dbReference>
<evidence type="ECO:0000256" key="5">
    <source>
        <dbReference type="SAM" id="Coils"/>
    </source>
</evidence>
<keyword evidence="3" id="KW-0173">Coenzyme A biosynthesis</keyword>
<keyword evidence="7" id="KW-1185">Reference proteome</keyword>
<keyword evidence="5" id="KW-0175">Coiled coil</keyword>
<evidence type="ECO:0000256" key="3">
    <source>
        <dbReference type="HAMAP-Rule" id="MF_00376"/>
    </source>
</evidence>
<evidence type="ECO:0000256" key="1">
    <source>
        <dbReference type="ARBA" id="ARBA00022741"/>
    </source>
</evidence>
<keyword evidence="3 6" id="KW-0808">Transferase</keyword>
<proteinExistence type="inferred from homology"/>
<comment type="similarity">
    <text evidence="3">Belongs to the CoaE family.</text>
</comment>